<sequence length="54" mass="5973">VNSWTIDDKETGTVYEQSGVNELILGIMQSLDDKKVAQWCMPSKIKVSLLDMGG</sequence>
<dbReference type="Proteomes" id="UP000663844">
    <property type="component" value="Unassembled WGS sequence"/>
</dbReference>
<dbReference type="EMBL" id="CAJOAZ010017278">
    <property type="protein sequence ID" value="CAF4313597.1"/>
    <property type="molecule type" value="Genomic_DNA"/>
</dbReference>
<gene>
    <name evidence="1" type="ORF">OXD698_LOCUS46774</name>
</gene>
<evidence type="ECO:0000313" key="1">
    <source>
        <dbReference type="EMBL" id="CAF4313597.1"/>
    </source>
</evidence>
<accession>A0A820IXT0</accession>
<dbReference type="AlphaFoldDB" id="A0A820IXT0"/>
<comment type="caution">
    <text evidence="1">The sequence shown here is derived from an EMBL/GenBank/DDBJ whole genome shotgun (WGS) entry which is preliminary data.</text>
</comment>
<evidence type="ECO:0000313" key="2">
    <source>
        <dbReference type="Proteomes" id="UP000663844"/>
    </source>
</evidence>
<protein>
    <submittedName>
        <fullName evidence="1">Uncharacterized protein</fullName>
    </submittedName>
</protein>
<feature type="non-terminal residue" evidence="1">
    <location>
        <position position="1"/>
    </location>
</feature>
<name>A0A820IXT0_9BILA</name>
<proteinExistence type="predicted"/>
<reference evidence="1" key="1">
    <citation type="submission" date="2021-02" db="EMBL/GenBank/DDBJ databases">
        <authorList>
            <person name="Nowell W R."/>
        </authorList>
    </citation>
    <scope>NUCLEOTIDE SEQUENCE</scope>
</reference>
<organism evidence="1 2">
    <name type="scientific">Adineta steineri</name>
    <dbReference type="NCBI Taxonomy" id="433720"/>
    <lineage>
        <taxon>Eukaryota</taxon>
        <taxon>Metazoa</taxon>
        <taxon>Spiralia</taxon>
        <taxon>Gnathifera</taxon>
        <taxon>Rotifera</taxon>
        <taxon>Eurotatoria</taxon>
        <taxon>Bdelloidea</taxon>
        <taxon>Adinetida</taxon>
        <taxon>Adinetidae</taxon>
        <taxon>Adineta</taxon>
    </lineage>
</organism>